<dbReference type="AlphaFoldDB" id="A0A074Z662"/>
<name>A0A074Z662_OPIVI</name>
<protein>
    <recommendedName>
        <fullName evidence="4">Thrombospondin type 1 domain protein</fullName>
    </recommendedName>
</protein>
<evidence type="ECO:0000313" key="3">
    <source>
        <dbReference type="Proteomes" id="UP000054324"/>
    </source>
</evidence>
<evidence type="ECO:0000256" key="1">
    <source>
        <dbReference type="SAM" id="SignalP"/>
    </source>
</evidence>
<dbReference type="RefSeq" id="XP_009173640.1">
    <property type="nucleotide sequence ID" value="XM_009175376.1"/>
</dbReference>
<gene>
    <name evidence="2" type="ORF">T265_14812</name>
</gene>
<evidence type="ECO:0000313" key="2">
    <source>
        <dbReference type="EMBL" id="KER22626.1"/>
    </source>
</evidence>
<sequence length="153" mass="17629">MLIQHTILLLTTAFTLVSAETVTYKDCGKIVETICSHPDQCSLQQRKKAFSHILLTSYRLQTHSRFSQRATVQTDTVCSEERELLYDTHRVPSKRDCWTSWRRCSPTCQVGNTFPCRTGKSADLWRRQTELSTSNRVIIHIQQRAIPLFLVSA</sequence>
<feature type="chain" id="PRO_5001704935" description="Thrombospondin type 1 domain protein" evidence="1">
    <location>
        <begin position="20"/>
        <end position="153"/>
    </location>
</feature>
<accession>A0A074Z662</accession>
<dbReference type="KEGG" id="ovi:T265_14812"/>
<dbReference type="GeneID" id="20328978"/>
<feature type="non-terminal residue" evidence="2">
    <location>
        <position position="153"/>
    </location>
</feature>
<dbReference type="Proteomes" id="UP000054324">
    <property type="component" value="Unassembled WGS sequence"/>
</dbReference>
<dbReference type="EMBL" id="KL596888">
    <property type="protein sequence ID" value="KER22626.1"/>
    <property type="molecule type" value="Genomic_DNA"/>
</dbReference>
<proteinExistence type="predicted"/>
<organism evidence="2 3">
    <name type="scientific">Opisthorchis viverrini</name>
    <name type="common">Southeast Asian liver fluke</name>
    <dbReference type="NCBI Taxonomy" id="6198"/>
    <lineage>
        <taxon>Eukaryota</taxon>
        <taxon>Metazoa</taxon>
        <taxon>Spiralia</taxon>
        <taxon>Lophotrochozoa</taxon>
        <taxon>Platyhelminthes</taxon>
        <taxon>Trematoda</taxon>
        <taxon>Digenea</taxon>
        <taxon>Opisthorchiida</taxon>
        <taxon>Opisthorchiata</taxon>
        <taxon>Opisthorchiidae</taxon>
        <taxon>Opisthorchis</taxon>
    </lineage>
</organism>
<reference evidence="2 3" key="1">
    <citation type="submission" date="2013-11" db="EMBL/GenBank/DDBJ databases">
        <title>Opisthorchis viverrini - life in the bile duct.</title>
        <authorList>
            <person name="Young N.D."/>
            <person name="Nagarajan N."/>
            <person name="Lin S.J."/>
            <person name="Korhonen P.K."/>
            <person name="Jex A.R."/>
            <person name="Hall R.S."/>
            <person name="Safavi-Hemami H."/>
            <person name="Kaewkong W."/>
            <person name="Bertrand D."/>
            <person name="Gao S."/>
            <person name="Seet Q."/>
            <person name="Wongkham S."/>
            <person name="Teh B.T."/>
            <person name="Wongkham C."/>
            <person name="Intapan P.M."/>
            <person name="Maleewong W."/>
            <person name="Yang X."/>
            <person name="Hu M."/>
            <person name="Wang Z."/>
            <person name="Hofmann A."/>
            <person name="Sternberg P.W."/>
            <person name="Tan P."/>
            <person name="Wang J."/>
            <person name="Gasser R.B."/>
        </authorList>
    </citation>
    <scope>NUCLEOTIDE SEQUENCE [LARGE SCALE GENOMIC DNA]</scope>
</reference>
<feature type="signal peptide" evidence="1">
    <location>
        <begin position="1"/>
        <end position="19"/>
    </location>
</feature>
<dbReference type="CTD" id="20328978"/>
<keyword evidence="1" id="KW-0732">Signal</keyword>
<keyword evidence="3" id="KW-1185">Reference proteome</keyword>
<evidence type="ECO:0008006" key="4">
    <source>
        <dbReference type="Google" id="ProtNLM"/>
    </source>
</evidence>